<proteinExistence type="predicted"/>
<reference evidence="1" key="1">
    <citation type="submission" date="2020-08" db="EMBL/GenBank/DDBJ databases">
        <title>Multicomponent nature underlies the extraordinary mechanical properties of spider dragline silk.</title>
        <authorList>
            <person name="Kono N."/>
            <person name="Nakamura H."/>
            <person name="Mori M."/>
            <person name="Yoshida Y."/>
            <person name="Ohtoshi R."/>
            <person name="Malay A.D."/>
            <person name="Moran D.A.P."/>
            <person name="Tomita M."/>
            <person name="Numata K."/>
            <person name="Arakawa K."/>
        </authorList>
    </citation>
    <scope>NUCLEOTIDE SEQUENCE</scope>
</reference>
<dbReference type="AlphaFoldDB" id="A0A8X6NIW4"/>
<evidence type="ECO:0000313" key="2">
    <source>
        <dbReference type="Proteomes" id="UP000887013"/>
    </source>
</evidence>
<accession>A0A8X6NIW4</accession>
<organism evidence="1 2">
    <name type="scientific">Nephila pilipes</name>
    <name type="common">Giant wood spider</name>
    <name type="synonym">Nephila maculata</name>
    <dbReference type="NCBI Taxonomy" id="299642"/>
    <lineage>
        <taxon>Eukaryota</taxon>
        <taxon>Metazoa</taxon>
        <taxon>Ecdysozoa</taxon>
        <taxon>Arthropoda</taxon>
        <taxon>Chelicerata</taxon>
        <taxon>Arachnida</taxon>
        <taxon>Araneae</taxon>
        <taxon>Araneomorphae</taxon>
        <taxon>Entelegynae</taxon>
        <taxon>Araneoidea</taxon>
        <taxon>Nephilidae</taxon>
        <taxon>Nephila</taxon>
    </lineage>
</organism>
<dbReference type="EMBL" id="BMAW01104595">
    <property type="protein sequence ID" value="GFT15336.1"/>
    <property type="molecule type" value="Genomic_DNA"/>
</dbReference>
<gene>
    <name evidence="1" type="ORF">NPIL_424211</name>
</gene>
<comment type="caution">
    <text evidence="1">The sequence shown here is derived from an EMBL/GenBank/DDBJ whole genome shotgun (WGS) entry which is preliminary data.</text>
</comment>
<sequence length="120" mass="13625">MVAPVQQQGRQTAFETLACEVGPFLEEGHLQTDISQEGIISVLGGEKFHCLYSLWLVGQHYPFQEIYLLFWLEANECAVYLCPPREQHLQHIIFEAHLSSEHAVVIVRGIHSGICCVDYL</sequence>
<protein>
    <submittedName>
        <fullName evidence="1">Uncharacterized protein</fullName>
    </submittedName>
</protein>
<name>A0A8X6NIW4_NEPPI</name>
<keyword evidence="2" id="KW-1185">Reference proteome</keyword>
<dbReference type="Proteomes" id="UP000887013">
    <property type="component" value="Unassembled WGS sequence"/>
</dbReference>
<evidence type="ECO:0000313" key="1">
    <source>
        <dbReference type="EMBL" id="GFT15336.1"/>
    </source>
</evidence>